<dbReference type="EMBL" id="JAFKCS010000015">
    <property type="protein sequence ID" value="MBN7821131.1"/>
    <property type="molecule type" value="Genomic_DNA"/>
</dbReference>
<protein>
    <submittedName>
        <fullName evidence="1">HAD-IA family hydrolase</fullName>
    </submittedName>
</protein>
<dbReference type="Pfam" id="PF13419">
    <property type="entry name" value="HAD_2"/>
    <property type="match status" value="1"/>
</dbReference>
<name>A0ABS3CYF3_9ALTE</name>
<dbReference type="PANTHER" id="PTHR47478:SF1">
    <property type="entry name" value="PYRIMIDINE 5'-NUCLEOTIDASE YJJG"/>
    <property type="match status" value="1"/>
</dbReference>
<proteinExistence type="predicted"/>
<dbReference type="InterPro" id="IPR052550">
    <property type="entry name" value="Pyrimidine_5'-ntase_YjjG"/>
</dbReference>
<dbReference type="SUPFAM" id="SSF56784">
    <property type="entry name" value="HAD-like"/>
    <property type="match status" value="1"/>
</dbReference>
<dbReference type="RefSeq" id="WP_206595083.1">
    <property type="nucleotide sequence ID" value="NZ_JAFKCS010000015.1"/>
</dbReference>
<gene>
    <name evidence="1" type="ORF">J0A65_14765</name>
</gene>
<dbReference type="Proteomes" id="UP000663992">
    <property type="component" value="Unassembled WGS sequence"/>
</dbReference>
<organism evidence="1 2">
    <name type="scientific">Bowmanella yangjiangensis</name>
    <dbReference type="NCBI Taxonomy" id="2811230"/>
    <lineage>
        <taxon>Bacteria</taxon>
        <taxon>Pseudomonadati</taxon>
        <taxon>Pseudomonadota</taxon>
        <taxon>Gammaproteobacteria</taxon>
        <taxon>Alteromonadales</taxon>
        <taxon>Alteromonadaceae</taxon>
        <taxon>Bowmanella</taxon>
    </lineage>
</organism>
<dbReference type="PANTHER" id="PTHR47478">
    <property type="match status" value="1"/>
</dbReference>
<dbReference type="NCBIfam" id="TIGR01549">
    <property type="entry name" value="HAD-SF-IA-v1"/>
    <property type="match status" value="1"/>
</dbReference>
<dbReference type="InterPro" id="IPR041492">
    <property type="entry name" value="HAD_2"/>
</dbReference>
<dbReference type="GO" id="GO:0016787">
    <property type="term" value="F:hydrolase activity"/>
    <property type="evidence" value="ECO:0007669"/>
    <property type="project" value="UniProtKB-KW"/>
</dbReference>
<evidence type="ECO:0000313" key="2">
    <source>
        <dbReference type="Proteomes" id="UP000663992"/>
    </source>
</evidence>
<reference evidence="1 2" key="1">
    <citation type="submission" date="2021-03" db="EMBL/GenBank/DDBJ databases">
        <title>novel species isolated from a fishpond in China.</title>
        <authorList>
            <person name="Lu H."/>
            <person name="Cai Z."/>
        </authorList>
    </citation>
    <scope>NUCLEOTIDE SEQUENCE [LARGE SCALE GENOMIC DNA]</scope>
    <source>
        <strain evidence="1 2">Y57</strain>
    </source>
</reference>
<dbReference type="InterPro" id="IPR036412">
    <property type="entry name" value="HAD-like_sf"/>
</dbReference>
<dbReference type="InterPro" id="IPR006439">
    <property type="entry name" value="HAD-SF_hydro_IA"/>
</dbReference>
<dbReference type="InterPro" id="IPR023214">
    <property type="entry name" value="HAD_sf"/>
</dbReference>
<comment type="caution">
    <text evidence="1">The sequence shown here is derived from an EMBL/GenBank/DDBJ whole genome shotgun (WGS) entry which is preliminary data.</text>
</comment>
<sequence>MTTTPIHYRHILFDWGDTLMRDLPGQIGPMANWPKVEAMPGAVQALQVLSTHYVCHLATNAKDSDAAEIRRALARVGLDTHLSEIFCFKQLQVEKPASAYFQQIVKKLNCSPEQILMVGDNLQKDIIGALEAGLDACWLNLDDAGNKQDIQQVNSFSSLTSWLLSKG</sequence>
<keyword evidence="1" id="KW-0378">Hydrolase</keyword>
<evidence type="ECO:0000313" key="1">
    <source>
        <dbReference type="EMBL" id="MBN7821131.1"/>
    </source>
</evidence>
<keyword evidence="2" id="KW-1185">Reference proteome</keyword>
<accession>A0ABS3CYF3</accession>
<dbReference type="Gene3D" id="3.40.50.1000">
    <property type="entry name" value="HAD superfamily/HAD-like"/>
    <property type="match status" value="1"/>
</dbReference>